<keyword evidence="3" id="KW-1185">Reference proteome</keyword>
<gene>
    <name evidence="2" type="ORF">HK097_001950</name>
</gene>
<name>A0AAD5X6Q0_9FUNG</name>
<evidence type="ECO:0000313" key="2">
    <source>
        <dbReference type="EMBL" id="KAJ3054399.1"/>
    </source>
</evidence>
<sequence length="303" mass="33770">MSHEPKSDVLDRLGPAQTSEDHLPYQKRGIYYEGIELPPADDLGSQLLPNKICHSFYRTGGCYCNEGECRHKHVAGFDRKKFLRCVFLQPPVALSWDSQSLFEEAKKRGSVAAFDPVPKTGWGSYFVATYETEEGAWECLRKPLFVRSLPVKAQPALDREFLPSCLDWLAWFDINTHGLYNILVVEDNPSEQWINHKDRSSIAASRLSSRRPSILSLPFQTQLNPKDSADVIPDRSLLTKAEALRLAFDIDARNLKPLILPSRETTASPSSSTTSDPDRNAVLEFGTSPSALSAGSSNMASPE</sequence>
<dbReference type="AlphaFoldDB" id="A0AAD5X6Q0"/>
<reference evidence="2" key="1">
    <citation type="submission" date="2020-05" db="EMBL/GenBank/DDBJ databases">
        <title>Phylogenomic resolution of chytrid fungi.</title>
        <authorList>
            <person name="Stajich J.E."/>
            <person name="Amses K."/>
            <person name="Simmons R."/>
            <person name="Seto K."/>
            <person name="Myers J."/>
            <person name="Bonds A."/>
            <person name="Quandt C.A."/>
            <person name="Barry K."/>
            <person name="Liu P."/>
            <person name="Grigoriev I."/>
            <person name="Longcore J.E."/>
            <person name="James T.Y."/>
        </authorList>
    </citation>
    <scope>NUCLEOTIDE SEQUENCE</scope>
    <source>
        <strain evidence="2">JEL0318</strain>
    </source>
</reference>
<dbReference type="EMBL" id="JADGJD010000140">
    <property type="protein sequence ID" value="KAJ3054399.1"/>
    <property type="molecule type" value="Genomic_DNA"/>
</dbReference>
<evidence type="ECO:0000256" key="1">
    <source>
        <dbReference type="SAM" id="MobiDB-lite"/>
    </source>
</evidence>
<evidence type="ECO:0000313" key="3">
    <source>
        <dbReference type="Proteomes" id="UP001212841"/>
    </source>
</evidence>
<protein>
    <submittedName>
        <fullName evidence="2">Uncharacterized protein</fullName>
    </submittedName>
</protein>
<feature type="compositionally biased region" description="Polar residues" evidence="1">
    <location>
        <begin position="287"/>
        <end position="303"/>
    </location>
</feature>
<accession>A0AAD5X6Q0</accession>
<feature type="compositionally biased region" description="Basic and acidic residues" evidence="1">
    <location>
        <begin position="1"/>
        <end position="11"/>
    </location>
</feature>
<dbReference type="Proteomes" id="UP001212841">
    <property type="component" value="Unassembled WGS sequence"/>
</dbReference>
<feature type="region of interest" description="Disordered" evidence="1">
    <location>
        <begin position="1"/>
        <end position="20"/>
    </location>
</feature>
<feature type="non-terminal residue" evidence="2">
    <location>
        <position position="303"/>
    </location>
</feature>
<feature type="compositionally biased region" description="Low complexity" evidence="1">
    <location>
        <begin position="262"/>
        <end position="275"/>
    </location>
</feature>
<proteinExistence type="predicted"/>
<comment type="caution">
    <text evidence="2">The sequence shown here is derived from an EMBL/GenBank/DDBJ whole genome shotgun (WGS) entry which is preliminary data.</text>
</comment>
<organism evidence="2 3">
    <name type="scientific">Rhizophlyctis rosea</name>
    <dbReference type="NCBI Taxonomy" id="64517"/>
    <lineage>
        <taxon>Eukaryota</taxon>
        <taxon>Fungi</taxon>
        <taxon>Fungi incertae sedis</taxon>
        <taxon>Chytridiomycota</taxon>
        <taxon>Chytridiomycota incertae sedis</taxon>
        <taxon>Chytridiomycetes</taxon>
        <taxon>Rhizophlyctidales</taxon>
        <taxon>Rhizophlyctidaceae</taxon>
        <taxon>Rhizophlyctis</taxon>
    </lineage>
</organism>
<feature type="region of interest" description="Disordered" evidence="1">
    <location>
        <begin position="261"/>
        <end position="303"/>
    </location>
</feature>